<dbReference type="Gene3D" id="3.10.25.20">
    <property type="match status" value="1"/>
</dbReference>
<dbReference type="CDD" id="cd08821">
    <property type="entry name" value="FMT_core_like_1"/>
    <property type="match status" value="1"/>
</dbReference>
<evidence type="ECO:0000313" key="2">
    <source>
        <dbReference type="EMBL" id="EPC04104.1"/>
    </source>
</evidence>
<evidence type="ECO:0000259" key="1">
    <source>
        <dbReference type="Pfam" id="PF21553"/>
    </source>
</evidence>
<proteinExistence type="predicted"/>
<dbReference type="InterPro" id="IPR049355">
    <property type="entry name" value="Formyl_trans-like_C"/>
</dbReference>
<comment type="caution">
    <text evidence="2">The sequence shown here is derived from an EMBL/GenBank/DDBJ whole genome shotgun (WGS) entry which is preliminary data.</text>
</comment>
<dbReference type="EMBL" id="ASTJ01000011">
    <property type="protein sequence ID" value="EPC04104.1"/>
    <property type="molecule type" value="Genomic_DNA"/>
</dbReference>
<dbReference type="eggNOG" id="COG0223">
    <property type="taxonomic scope" value="Bacteria"/>
</dbReference>
<dbReference type="InterPro" id="IPR011034">
    <property type="entry name" value="Formyl_transferase-like_C_sf"/>
</dbReference>
<evidence type="ECO:0000313" key="3">
    <source>
        <dbReference type="Proteomes" id="UP000014463"/>
    </source>
</evidence>
<dbReference type="GO" id="GO:0003824">
    <property type="term" value="F:catalytic activity"/>
    <property type="evidence" value="ECO:0007669"/>
    <property type="project" value="InterPro"/>
</dbReference>
<dbReference type="Gene3D" id="3.40.50.170">
    <property type="entry name" value="Formyl transferase, N-terminal domain"/>
    <property type="match status" value="1"/>
</dbReference>
<dbReference type="Pfam" id="PF21553">
    <property type="entry name" value="Formyl_trans_C_2"/>
    <property type="match status" value="1"/>
</dbReference>
<name>S2L8D9_LITA3</name>
<dbReference type="SUPFAM" id="SSF50486">
    <property type="entry name" value="FMT C-terminal domain-like"/>
    <property type="match status" value="1"/>
</dbReference>
<protein>
    <recommendedName>
        <fullName evidence="1">Methionyl-tRNA formyltransferase-like C-terminal domain-containing protein</fullName>
    </recommendedName>
</protein>
<dbReference type="AlphaFoldDB" id="S2L8D9"/>
<dbReference type="PATRIC" id="fig|1121939.11.peg.373"/>
<gene>
    <name evidence="2" type="ORF">L861_01995</name>
</gene>
<keyword evidence="3" id="KW-1185">Reference proteome</keyword>
<dbReference type="SUPFAM" id="SSF53328">
    <property type="entry name" value="Formyltransferase"/>
    <property type="match status" value="1"/>
</dbReference>
<dbReference type="InterPro" id="IPR036477">
    <property type="entry name" value="Formyl_transf_N_sf"/>
</dbReference>
<dbReference type="Proteomes" id="UP000014463">
    <property type="component" value="Unassembled WGS sequence"/>
</dbReference>
<sequence length="238" mass="27688">MLFRINTLQKATYILATSKPWHKPMLAKYLTNESQFLWANDPEQLNDLVSKEKNIRYIFFLHWNWLVPEILWKKIECVCFHMTDVPYGRGGSPLQNLIVRGHKETKLSALRMVQEMDAGPVYTKRPLPLEGTAQEIYLRAGKLSFEIIQWMIDNHPEPVPQQGEPVIFKRRRPEQSELPETGDIGTLYDHIRMLDAPTYPLAFIEYGEFIVEFSDADVQGDELSASVRIRKKQNQGEI</sequence>
<organism evidence="2 3">
    <name type="scientific">Litchfieldella anticariensis (strain DSM 16096 / CECT 5854 / CIP 108499 / LMG 22089 / FP35)</name>
    <name type="common">Halomonas anticariensis</name>
    <dbReference type="NCBI Taxonomy" id="1121939"/>
    <lineage>
        <taxon>Bacteria</taxon>
        <taxon>Pseudomonadati</taxon>
        <taxon>Pseudomonadota</taxon>
        <taxon>Gammaproteobacteria</taxon>
        <taxon>Oceanospirillales</taxon>
        <taxon>Halomonadaceae</taxon>
        <taxon>Litchfieldella</taxon>
    </lineage>
</organism>
<reference evidence="2 3" key="1">
    <citation type="journal article" date="2013" name="Genome Announc.">
        <title>Draft genome sequence of the moderately halophilic gammaproteobacterium Halomonas anticariensis FP35.</title>
        <authorList>
            <person name="Tahrioui A."/>
            <person name="Quesada E."/>
            <person name="Llamas I."/>
        </authorList>
    </citation>
    <scope>NUCLEOTIDE SEQUENCE [LARGE SCALE GENOMIC DNA]</scope>
    <source>
        <strain evidence="3">DSM 16096 / CECT 5854 / LMG 22089 / FP35</strain>
    </source>
</reference>
<accession>S2L8D9</accession>
<feature type="domain" description="Methionyl-tRNA formyltransferase-like C-terminal" evidence="1">
    <location>
        <begin position="173"/>
        <end position="229"/>
    </location>
</feature>
<dbReference type="STRING" id="1121939.L861_01995"/>